<dbReference type="Pfam" id="PF00440">
    <property type="entry name" value="TetR_N"/>
    <property type="match status" value="1"/>
</dbReference>
<dbReference type="PROSITE" id="PS50977">
    <property type="entry name" value="HTH_TETR_2"/>
    <property type="match status" value="1"/>
</dbReference>
<accession>A0A0B2AAW1</accession>
<dbReference type="PANTHER" id="PTHR30055">
    <property type="entry name" value="HTH-TYPE TRANSCRIPTIONAL REGULATOR RUTR"/>
    <property type="match status" value="1"/>
</dbReference>
<evidence type="ECO:0000256" key="1">
    <source>
        <dbReference type="ARBA" id="ARBA00023015"/>
    </source>
</evidence>
<dbReference type="EMBL" id="JTDK01000006">
    <property type="protein sequence ID" value="KHK98918.1"/>
    <property type="molecule type" value="Genomic_DNA"/>
</dbReference>
<organism evidence="6 7">
    <name type="scientific">Microbacterium mangrovi</name>
    <dbReference type="NCBI Taxonomy" id="1348253"/>
    <lineage>
        <taxon>Bacteria</taxon>
        <taxon>Bacillati</taxon>
        <taxon>Actinomycetota</taxon>
        <taxon>Actinomycetes</taxon>
        <taxon>Micrococcales</taxon>
        <taxon>Microbacteriaceae</taxon>
        <taxon>Microbacterium</taxon>
    </lineage>
</organism>
<dbReference type="SUPFAM" id="SSF48498">
    <property type="entry name" value="Tetracyclin repressor-like, C-terminal domain"/>
    <property type="match status" value="1"/>
</dbReference>
<feature type="DNA-binding region" description="H-T-H motif" evidence="4">
    <location>
        <begin position="39"/>
        <end position="58"/>
    </location>
</feature>
<protein>
    <submittedName>
        <fullName evidence="6">TetR family transcriptional regulator</fullName>
    </submittedName>
</protein>
<feature type="domain" description="HTH tetR-type" evidence="5">
    <location>
        <begin position="16"/>
        <end position="76"/>
    </location>
</feature>
<evidence type="ECO:0000256" key="3">
    <source>
        <dbReference type="ARBA" id="ARBA00023163"/>
    </source>
</evidence>
<dbReference type="AlphaFoldDB" id="A0A0B2AAW1"/>
<dbReference type="GO" id="GO:0003700">
    <property type="term" value="F:DNA-binding transcription factor activity"/>
    <property type="evidence" value="ECO:0007669"/>
    <property type="project" value="TreeGrafter"/>
</dbReference>
<keyword evidence="7" id="KW-1185">Reference proteome</keyword>
<reference evidence="6 7" key="1">
    <citation type="submission" date="2014-11" db="EMBL/GenBank/DDBJ databases">
        <title>Genome sequence of Microbacterium mangrovi MUSC 115(T).</title>
        <authorList>
            <person name="Lee L.-H."/>
        </authorList>
    </citation>
    <scope>NUCLEOTIDE SEQUENCE [LARGE SCALE GENOMIC DNA]</scope>
    <source>
        <strain evidence="6 7">MUSC 115</strain>
    </source>
</reference>
<dbReference type="InterPro" id="IPR036271">
    <property type="entry name" value="Tet_transcr_reg_TetR-rel_C_sf"/>
</dbReference>
<dbReference type="InterPro" id="IPR009057">
    <property type="entry name" value="Homeodomain-like_sf"/>
</dbReference>
<evidence type="ECO:0000259" key="5">
    <source>
        <dbReference type="PROSITE" id="PS50977"/>
    </source>
</evidence>
<proteinExistence type="predicted"/>
<keyword evidence="3" id="KW-0804">Transcription</keyword>
<dbReference type="OrthoDB" id="7505659at2"/>
<evidence type="ECO:0000256" key="4">
    <source>
        <dbReference type="PROSITE-ProRule" id="PRU00335"/>
    </source>
</evidence>
<dbReference type="PRINTS" id="PR00455">
    <property type="entry name" value="HTHTETR"/>
</dbReference>
<evidence type="ECO:0000313" key="7">
    <source>
        <dbReference type="Proteomes" id="UP000031030"/>
    </source>
</evidence>
<dbReference type="InterPro" id="IPR050109">
    <property type="entry name" value="HTH-type_TetR-like_transc_reg"/>
</dbReference>
<evidence type="ECO:0000313" key="6">
    <source>
        <dbReference type="EMBL" id="KHK98918.1"/>
    </source>
</evidence>
<keyword evidence="1" id="KW-0805">Transcription regulation</keyword>
<name>A0A0B2AAW1_9MICO</name>
<evidence type="ECO:0000256" key="2">
    <source>
        <dbReference type="ARBA" id="ARBA00023125"/>
    </source>
</evidence>
<keyword evidence="2 4" id="KW-0238">DNA-binding</keyword>
<dbReference type="InterPro" id="IPR001647">
    <property type="entry name" value="HTH_TetR"/>
</dbReference>
<dbReference type="GO" id="GO:0000976">
    <property type="term" value="F:transcription cis-regulatory region binding"/>
    <property type="evidence" value="ECO:0007669"/>
    <property type="project" value="TreeGrafter"/>
</dbReference>
<dbReference type="Proteomes" id="UP000031030">
    <property type="component" value="Unassembled WGS sequence"/>
</dbReference>
<comment type="caution">
    <text evidence="6">The sequence shown here is derived from an EMBL/GenBank/DDBJ whole genome shotgun (WGS) entry which is preliminary data.</text>
</comment>
<dbReference type="Gene3D" id="1.10.10.60">
    <property type="entry name" value="Homeodomain-like"/>
    <property type="match status" value="1"/>
</dbReference>
<dbReference type="SUPFAM" id="SSF46689">
    <property type="entry name" value="Homeodomain-like"/>
    <property type="match status" value="1"/>
</dbReference>
<gene>
    <name evidence="6" type="ORF">LK09_08715</name>
</gene>
<dbReference type="Gene3D" id="1.10.357.10">
    <property type="entry name" value="Tetracycline Repressor, domain 2"/>
    <property type="match status" value="1"/>
</dbReference>
<dbReference type="PANTHER" id="PTHR30055:SF234">
    <property type="entry name" value="HTH-TYPE TRANSCRIPTIONAL REGULATOR BETI"/>
    <property type="match status" value="1"/>
</dbReference>
<sequence>MTMRSESDAALTRTQRARRRDIIDAAIAVLSQAGFAAASVDRIAREAATSKGTVLYHFGSKEGVLEEVVRSLYEEGGAYMTERILAASGARERLRVYLDSNLRFIASRPEHITAVHRILENQPTDAEDDTVGPLRQLLVAGQDAGELGPFDAEVVALMIRAIMDGASFYFSTHPDLDLDRHIAEVIRIFDRATAVA</sequence>